<name>A0A2S9ISM4_9HYPH</name>
<accession>A0A2S9ISM4</accession>
<proteinExistence type="predicted"/>
<sequence>MVLSSKEYGQNPYQLLFFQNVEIEYGSMFCHVSDAIPQLRSEGALKRCVCNPFQGSLDLRNTR</sequence>
<evidence type="ECO:0000313" key="1">
    <source>
        <dbReference type="EMBL" id="PRD43528.1"/>
    </source>
</evidence>
<organism evidence="1 2">
    <name type="scientific">Phyllobacterium phragmitis</name>
    <dbReference type="NCBI Taxonomy" id="2670329"/>
    <lineage>
        <taxon>Bacteria</taxon>
        <taxon>Pseudomonadati</taxon>
        <taxon>Pseudomonadota</taxon>
        <taxon>Alphaproteobacteria</taxon>
        <taxon>Hyphomicrobiales</taxon>
        <taxon>Phyllobacteriaceae</taxon>
        <taxon>Phyllobacterium</taxon>
    </lineage>
</organism>
<keyword evidence="2" id="KW-1185">Reference proteome</keyword>
<dbReference type="Proteomes" id="UP000239434">
    <property type="component" value="Unassembled WGS sequence"/>
</dbReference>
<reference evidence="1 2" key="1">
    <citation type="submission" date="2018-02" db="EMBL/GenBank/DDBJ databases">
        <title>The draft genome of Phyllobacterium sp. 1N-3.</title>
        <authorList>
            <person name="Liu L."/>
            <person name="Li L."/>
            <person name="Zhang X."/>
            <person name="Wang T."/>
            <person name="Liang L."/>
        </authorList>
    </citation>
    <scope>NUCLEOTIDE SEQUENCE [LARGE SCALE GENOMIC DNA]</scope>
    <source>
        <strain evidence="1 2">1N-3</strain>
    </source>
</reference>
<dbReference type="AlphaFoldDB" id="A0A2S9ISM4"/>
<protein>
    <submittedName>
        <fullName evidence="1">Uncharacterized protein</fullName>
    </submittedName>
</protein>
<gene>
    <name evidence="1" type="ORF">C5748_09655</name>
</gene>
<dbReference type="EMBL" id="PVBR01000006">
    <property type="protein sequence ID" value="PRD43528.1"/>
    <property type="molecule type" value="Genomic_DNA"/>
</dbReference>
<comment type="caution">
    <text evidence="1">The sequence shown here is derived from an EMBL/GenBank/DDBJ whole genome shotgun (WGS) entry which is preliminary data.</text>
</comment>
<evidence type="ECO:0000313" key="2">
    <source>
        <dbReference type="Proteomes" id="UP000239434"/>
    </source>
</evidence>